<evidence type="ECO:0000313" key="2">
    <source>
        <dbReference type="EMBL" id="JAC67418.1"/>
    </source>
</evidence>
<sequence length="44" mass="4533">RGGTLSPPQRCASAGAPEWLCSAPLALKPSGRGSDRPSRLLALM</sequence>
<dbReference type="AlphaFoldDB" id="A0A061R5Z4"/>
<proteinExistence type="predicted"/>
<reference evidence="2" key="1">
    <citation type="submission" date="2014-05" db="EMBL/GenBank/DDBJ databases">
        <title>The transcriptome of the halophilic microalga Tetraselmis sp. GSL018 isolated from the Great Salt Lake, Utah.</title>
        <authorList>
            <person name="Jinkerson R.E."/>
            <person name="D'Adamo S."/>
            <person name="Posewitz M.C."/>
        </authorList>
    </citation>
    <scope>NUCLEOTIDE SEQUENCE</scope>
    <source>
        <strain evidence="2">GSL018</strain>
    </source>
</reference>
<protein>
    <submittedName>
        <fullName evidence="2">Uncharacterized protein</fullName>
    </submittedName>
</protein>
<gene>
    <name evidence="2" type="ORF">TSPGSL018_11220</name>
</gene>
<feature type="non-terminal residue" evidence="2">
    <location>
        <position position="1"/>
    </location>
</feature>
<dbReference type="EMBL" id="GBEZ01019088">
    <property type="protein sequence ID" value="JAC67418.1"/>
    <property type="molecule type" value="Transcribed_RNA"/>
</dbReference>
<feature type="region of interest" description="Disordered" evidence="1">
    <location>
        <begin position="25"/>
        <end position="44"/>
    </location>
</feature>
<organism evidence="2">
    <name type="scientific">Tetraselmis sp. GSL018</name>
    <dbReference type="NCBI Taxonomy" id="582737"/>
    <lineage>
        <taxon>Eukaryota</taxon>
        <taxon>Viridiplantae</taxon>
        <taxon>Chlorophyta</taxon>
        <taxon>core chlorophytes</taxon>
        <taxon>Chlorodendrophyceae</taxon>
        <taxon>Chlorodendrales</taxon>
        <taxon>Chlorodendraceae</taxon>
        <taxon>Tetraselmis</taxon>
    </lineage>
</organism>
<name>A0A061R5Z4_9CHLO</name>
<accession>A0A061R5Z4</accession>
<evidence type="ECO:0000256" key="1">
    <source>
        <dbReference type="SAM" id="MobiDB-lite"/>
    </source>
</evidence>